<evidence type="ECO:0000313" key="1">
    <source>
        <dbReference type="EMBL" id="KAJ2977090.1"/>
    </source>
</evidence>
<reference evidence="1" key="1">
    <citation type="submission" date="2022-08" db="EMBL/GenBank/DDBJ databases">
        <title>Genome Sequence of Lecanicillium fungicola.</title>
        <authorList>
            <person name="Buettner E."/>
        </authorList>
    </citation>
    <scope>NUCLEOTIDE SEQUENCE</scope>
    <source>
        <strain evidence="1">Babe33</strain>
    </source>
</reference>
<protein>
    <submittedName>
        <fullName evidence="1">Uncharacterized protein</fullName>
    </submittedName>
</protein>
<comment type="caution">
    <text evidence="1">The sequence shown here is derived from an EMBL/GenBank/DDBJ whole genome shotgun (WGS) entry which is preliminary data.</text>
</comment>
<accession>A0ACC1NCQ1</accession>
<name>A0ACC1NCQ1_9HYPO</name>
<gene>
    <name evidence="1" type="ORF">NQ176_g4568</name>
</gene>
<sequence length="121" mass="12668">MARLARVSAQIGCNGFFAFVLADPGDEFTAHGRMFGPAVGIAEDPVTGNACGPLGAYLAKHTIISIAKDETAELAVRQGEAMGRPGTVHVKVDRAGDTFRVRIAGDAVIFFSTTFQLQAGT</sequence>
<keyword evidence="2" id="KW-1185">Reference proteome</keyword>
<organism evidence="1 2">
    <name type="scientific">Zarea fungicola</name>
    <dbReference type="NCBI Taxonomy" id="93591"/>
    <lineage>
        <taxon>Eukaryota</taxon>
        <taxon>Fungi</taxon>
        <taxon>Dikarya</taxon>
        <taxon>Ascomycota</taxon>
        <taxon>Pezizomycotina</taxon>
        <taxon>Sordariomycetes</taxon>
        <taxon>Hypocreomycetidae</taxon>
        <taxon>Hypocreales</taxon>
        <taxon>Cordycipitaceae</taxon>
        <taxon>Zarea</taxon>
    </lineage>
</organism>
<dbReference type="Proteomes" id="UP001143910">
    <property type="component" value="Unassembled WGS sequence"/>
</dbReference>
<proteinExistence type="predicted"/>
<evidence type="ECO:0000313" key="2">
    <source>
        <dbReference type="Proteomes" id="UP001143910"/>
    </source>
</evidence>
<dbReference type="EMBL" id="JANJQO010000507">
    <property type="protein sequence ID" value="KAJ2977090.1"/>
    <property type="molecule type" value="Genomic_DNA"/>
</dbReference>